<proteinExistence type="inferred from homology"/>
<dbReference type="GO" id="GO:0005524">
    <property type="term" value="F:ATP binding"/>
    <property type="evidence" value="ECO:0007669"/>
    <property type="project" value="UniProtKB-UniRule"/>
</dbReference>
<name>A0A2G9Y705_9BACT</name>
<dbReference type="PANTHER" id="PTHR12213">
    <property type="entry name" value="CORRINOID ADENOSYLTRANSFERASE"/>
    <property type="match status" value="1"/>
</dbReference>
<dbReference type="InterPro" id="IPR036451">
    <property type="entry name" value="CblAdoTrfase-like_sf"/>
</dbReference>
<evidence type="ECO:0000256" key="1">
    <source>
        <dbReference type="ARBA" id="ARBA00022679"/>
    </source>
</evidence>
<dbReference type="Gene3D" id="1.20.1200.10">
    <property type="entry name" value="Cobalamin adenosyltransferase-like"/>
    <property type="match status" value="1"/>
</dbReference>
<dbReference type="SUPFAM" id="SSF89028">
    <property type="entry name" value="Cobalamin adenosyltransferase-like"/>
    <property type="match status" value="1"/>
</dbReference>
<keyword evidence="4" id="KW-0169">Cobalamin biosynthesis</keyword>
<evidence type="ECO:0000256" key="4">
    <source>
        <dbReference type="RuleBase" id="RU366026"/>
    </source>
</evidence>
<evidence type="ECO:0000313" key="6">
    <source>
        <dbReference type="EMBL" id="PIP15018.1"/>
    </source>
</evidence>
<dbReference type="InterPro" id="IPR029499">
    <property type="entry name" value="PduO-typ"/>
</dbReference>
<comment type="catalytic activity">
    <reaction evidence="4">
        <text>2 cob(II)yrinate a,c diamide + reduced [electron-transfer flavoprotein] + 2 ATP = 2 adenosylcob(III)yrinate a,c-diamide + 2 triphosphate + oxidized [electron-transfer flavoprotein] + 3 H(+)</text>
        <dbReference type="Rhea" id="RHEA:11528"/>
        <dbReference type="Rhea" id="RHEA-COMP:10685"/>
        <dbReference type="Rhea" id="RHEA-COMP:10686"/>
        <dbReference type="ChEBI" id="CHEBI:15378"/>
        <dbReference type="ChEBI" id="CHEBI:18036"/>
        <dbReference type="ChEBI" id="CHEBI:30616"/>
        <dbReference type="ChEBI" id="CHEBI:57692"/>
        <dbReference type="ChEBI" id="CHEBI:58307"/>
        <dbReference type="ChEBI" id="CHEBI:58503"/>
        <dbReference type="ChEBI" id="CHEBI:58537"/>
        <dbReference type="EC" id="2.5.1.17"/>
    </reaction>
</comment>
<comment type="catalytic activity">
    <reaction evidence="4">
        <text>2 cob(II)alamin + reduced [electron-transfer flavoprotein] + 2 ATP = 2 adenosylcob(III)alamin + 2 triphosphate + oxidized [electron-transfer flavoprotein] + 3 H(+)</text>
        <dbReference type="Rhea" id="RHEA:28671"/>
        <dbReference type="Rhea" id="RHEA-COMP:10685"/>
        <dbReference type="Rhea" id="RHEA-COMP:10686"/>
        <dbReference type="ChEBI" id="CHEBI:15378"/>
        <dbReference type="ChEBI" id="CHEBI:16304"/>
        <dbReference type="ChEBI" id="CHEBI:18036"/>
        <dbReference type="ChEBI" id="CHEBI:18408"/>
        <dbReference type="ChEBI" id="CHEBI:30616"/>
        <dbReference type="ChEBI" id="CHEBI:57692"/>
        <dbReference type="ChEBI" id="CHEBI:58307"/>
        <dbReference type="EC" id="2.5.1.17"/>
    </reaction>
</comment>
<evidence type="ECO:0000313" key="7">
    <source>
        <dbReference type="Proteomes" id="UP000231025"/>
    </source>
</evidence>
<dbReference type="AlphaFoldDB" id="A0A2G9Y705"/>
<keyword evidence="3 4" id="KW-0067">ATP-binding</keyword>
<dbReference type="GO" id="GO:0008817">
    <property type="term" value="F:corrinoid adenosyltransferase activity"/>
    <property type="evidence" value="ECO:0007669"/>
    <property type="project" value="UniProtKB-UniRule"/>
</dbReference>
<comment type="pathway">
    <text evidence="4">Cofactor biosynthesis; adenosylcobalamin biosynthesis; adenosylcobalamin from cob(II)yrinate a,c-diamide: step 2/7.</text>
</comment>
<reference evidence="6 7" key="1">
    <citation type="submission" date="2017-09" db="EMBL/GenBank/DDBJ databases">
        <title>Depth-based differentiation of microbial function through sediment-hosted aquifers and enrichment of novel symbionts in the deep terrestrial subsurface.</title>
        <authorList>
            <person name="Probst A.J."/>
            <person name="Ladd B."/>
            <person name="Jarett J.K."/>
            <person name="Geller-Mcgrath D.E."/>
            <person name="Sieber C.M."/>
            <person name="Emerson J.B."/>
            <person name="Anantharaman K."/>
            <person name="Thomas B.C."/>
            <person name="Malmstrom R."/>
            <person name="Stieglmeier M."/>
            <person name="Klingl A."/>
            <person name="Woyke T."/>
            <person name="Ryan C.M."/>
            <person name="Banfield J.F."/>
        </authorList>
    </citation>
    <scope>NUCLEOTIDE SEQUENCE [LARGE SCALE GENOMIC DNA]</scope>
    <source>
        <strain evidence="6">CG23_combo_of_CG06-09_8_20_14_all_35_49</strain>
    </source>
</reference>
<protein>
    <recommendedName>
        <fullName evidence="4">Corrinoid adenosyltransferase</fullName>
        <ecNumber evidence="4">2.5.1.17</ecNumber>
    </recommendedName>
    <alternativeName>
        <fullName evidence="4">Cob(II)alamin adenosyltransferase</fullName>
    </alternativeName>
    <alternativeName>
        <fullName evidence="4">Cob(II)yrinic acid a,c-diamide adenosyltransferase</fullName>
    </alternativeName>
    <alternativeName>
        <fullName evidence="4">Cobinamide/cobalamin adenosyltransferase</fullName>
    </alternativeName>
</protein>
<comment type="similarity">
    <text evidence="4">Belongs to the Cob(I)alamin adenosyltransferase family.</text>
</comment>
<dbReference type="Pfam" id="PF01923">
    <property type="entry name" value="Cob_adeno_trans"/>
    <property type="match status" value="1"/>
</dbReference>
<dbReference type="NCBIfam" id="TIGR00636">
    <property type="entry name" value="PduO_Nterm"/>
    <property type="match status" value="1"/>
</dbReference>
<evidence type="ECO:0000256" key="2">
    <source>
        <dbReference type="ARBA" id="ARBA00022741"/>
    </source>
</evidence>
<dbReference type="EC" id="2.5.1.17" evidence="4"/>
<keyword evidence="1 4" id="KW-0808">Transferase</keyword>
<evidence type="ECO:0000259" key="5">
    <source>
        <dbReference type="Pfam" id="PF01923"/>
    </source>
</evidence>
<dbReference type="Proteomes" id="UP000231025">
    <property type="component" value="Unassembled WGS sequence"/>
</dbReference>
<dbReference type="InterPro" id="IPR016030">
    <property type="entry name" value="CblAdoTrfase-like"/>
</dbReference>
<comment type="caution">
    <text evidence="6">The sequence shown here is derived from an EMBL/GenBank/DDBJ whole genome shotgun (WGS) entry which is preliminary data.</text>
</comment>
<feature type="domain" description="Cobalamin adenosyltransferase-like" evidence="5">
    <location>
        <begin position="3"/>
        <end position="164"/>
    </location>
</feature>
<dbReference type="PANTHER" id="PTHR12213:SF0">
    <property type="entry name" value="CORRINOID ADENOSYLTRANSFERASE MMAB"/>
    <property type="match status" value="1"/>
</dbReference>
<organism evidence="6 7">
    <name type="scientific">Candidatus Roizmanbacteria bacterium CG23_combo_of_CG06-09_8_20_14_all_35_49</name>
    <dbReference type="NCBI Taxonomy" id="1974863"/>
    <lineage>
        <taxon>Bacteria</taxon>
        <taxon>Candidatus Roizmaniibacteriota</taxon>
    </lineage>
</organism>
<accession>A0A2G9Y705</accession>
<dbReference type="GO" id="GO:0009236">
    <property type="term" value="P:cobalamin biosynthetic process"/>
    <property type="evidence" value="ECO:0007669"/>
    <property type="project" value="UniProtKB-UniRule"/>
</dbReference>
<keyword evidence="2 4" id="KW-0547">Nucleotide-binding</keyword>
<gene>
    <name evidence="6" type="ORF">COX47_01915</name>
</gene>
<sequence>MSIYTRTGDQGETGVYAGKRVSKSDPQIMALGSLDELSSFIGLVMTKIKNREDKEFLALVQKDLSLMMSALSGSQTTLTSLAKTVKQFEQKIDFIEQSLPKLKGFIIPGGNEVSAWFHVLRVICRRTERNIVQYSLSLKTENCKLKIVKYLNRLSDLLFMMARKYYEKI</sequence>
<evidence type="ECO:0000256" key="3">
    <source>
        <dbReference type="ARBA" id="ARBA00022840"/>
    </source>
</evidence>
<dbReference type="UniPathway" id="UPA00148">
    <property type="reaction ID" value="UER00233"/>
</dbReference>
<dbReference type="EMBL" id="PCRE01000028">
    <property type="protein sequence ID" value="PIP15018.1"/>
    <property type="molecule type" value="Genomic_DNA"/>
</dbReference>